<feature type="chain" id="PRO_5046786520" evidence="1">
    <location>
        <begin position="30"/>
        <end position="143"/>
    </location>
</feature>
<dbReference type="Proteomes" id="UP001285352">
    <property type="component" value="Unassembled WGS sequence"/>
</dbReference>
<dbReference type="EMBL" id="JAXAVU010000015">
    <property type="protein sequence ID" value="MDX8148149.1"/>
    <property type="molecule type" value="Genomic_DNA"/>
</dbReference>
<gene>
    <name evidence="2" type="ORF">SK854_38970</name>
</gene>
<evidence type="ECO:0000313" key="3">
    <source>
        <dbReference type="Proteomes" id="UP001285352"/>
    </source>
</evidence>
<protein>
    <submittedName>
        <fullName evidence="2">Uncharacterized protein</fullName>
    </submittedName>
</protein>
<keyword evidence="3" id="KW-1185">Reference proteome</keyword>
<reference evidence="2 3" key="1">
    <citation type="submission" date="2023-11" db="EMBL/GenBank/DDBJ databases">
        <title>Lentzea sokolovensis, sp. nov., Lentzea kristufkii, sp. nov., and Lentzea miocenensis, sp. nov., rare actinobacteria from Sokolov Coal Basin, Miocene lacustrine sediment, Czech Republic.</title>
        <authorList>
            <person name="Lara A."/>
            <person name="Kotroba L."/>
            <person name="Nouioui I."/>
            <person name="Neumann-Schaal M."/>
            <person name="Mast Y."/>
            <person name="Chronakova A."/>
        </authorList>
    </citation>
    <scope>NUCLEOTIDE SEQUENCE [LARGE SCALE GENOMIC DNA]</scope>
    <source>
        <strain evidence="2 3">BCCO 10_0061</strain>
    </source>
</reference>
<accession>A0ABU4V8S7</accession>
<evidence type="ECO:0000313" key="2">
    <source>
        <dbReference type="EMBL" id="MDX8148149.1"/>
    </source>
</evidence>
<dbReference type="RefSeq" id="WP_319980167.1">
    <property type="nucleotide sequence ID" value="NZ_JAXAVU010000015.1"/>
</dbReference>
<keyword evidence="1" id="KW-0732">Signal</keyword>
<organism evidence="2 3">
    <name type="scientific">Lentzea sokolovensis</name>
    <dbReference type="NCBI Taxonomy" id="3095429"/>
    <lineage>
        <taxon>Bacteria</taxon>
        <taxon>Bacillati</taxon>
        <taxon>Actinomycetota</taxon>
        <taxon>Actinomycetes</taxon>
        <taxon>Pseudonocardiales</taxon>
        <taxon>Pseudonocardiaceae</taxon>
        <taxon>Lentzea</taxon>
    </lineage>
</organism>
<comment type="caution">
    <text evidence="2">The sequence shown here is derived from an EMBL/GenBank/DDBJ whole genome shotgun (WGS) entry which is preliminary data.</text>
</comment>
<sequence>MKKFSGGKTLAVVAVAGGAVLASIAPVMAEVSAQSPSLGAVRVESPAKVKAWGAAVEVDVTYSCPVGQSQSYVYLNVTQSKIIGVASGSGSKAVTCTGGFQTVKITATAQQGWPFSLGTAYAKADLNSYPHTASDEREIWINP</sequence>
<feature type="signal peptide" evidence="1">
    <location>
        <begin position="1"/>
        <end position="29"/>
    </location>
</feature>
<proteinExistence type="predicted"/>
<name>A0ABU4V8S7_9PSEU</name>
<evidence type="ECO:0000256" key="1">
    <source>
        <dbReference type="SAM" id="SignalP"/>
    </source>
</evidence>